<gene>
    <name evidence="1" type="ORF">VZT92_019568</name>
</gene>
<dbReference type="AlphaFoldDB" id="A0AAW1EMR4"/>
<protein>
    <submittedName>
        <fullName evidence="1">Uncharacterized protein</fullName>
    </submittedName>
</protein>
<name>A0AAW1EMR4_ZOAVI</name>
<evidence type="ECO:0000313" key="2">
    <source>
        <dbReference type="Proteomes" id="UP001488805"/>
    </source>
</evidence>
<dbReference type="Proteomes" id="UP001488805">
    <property type="component" value="Unassembled WGS sequence"/>
</dbReference>
<organism evidence="1 2">
    <name type="scientific">Zoarces viviparus</name>
    <name type="common">Viviparous eelpout</name>
    <name type="synonym">Blennius viviparus</name>
    <dbReference type="NCBI Taxonomy" id="48416"/>
    <lineage>
        <taxon>Eukaryota</taxon>
        <taxon>Metazoa</taxon>
        <taxon>Chordata</taxon>
        <taxon>Craniata</taxon>
        <taxon>Vertebrata</taxon>
        <taxon>Euteleostomi</taxon>
        <taxon>Actinopterygii</taxon>
        <taxon>Neopterygii</taxon>
        <taxon>Teleostei</taxon>
        <taxon>Neoteleostei</taxon>
        <taxon>Acanthomorphata</taxon>
        <taxon>Eupercaria</taxon>
        <taxon>Perciformes</taxon>
        <taxon>Cottioidei</taxon>
        <taxon>Zoarcales</taxon>
        <taxon>Zoarcidae</taxon>
        <taxon>Zoarcinae</taxon>
        <taxon>Zoarces</taxon>
    </lineage>
</organism>
<reference evidence="1 2" key="1">
    <citation type="journal article" date="2024" name="Genome Biol. Evol.">
        <title>Chromosome-level genome assembly of the viviparous eelpout Zoarces viviparus.</title>
        <authorList>
            <person name="Fuhrmann N."/>
            <person name="Brasseur M.V."/>
            <person name="Bakowski C.E."/>
            <person name="Podsiadlowski L."/>
            <person name="Prost S."/>
            <person name="Krehenwinkel H."/>
            <person name="Mayer C."/>
        </authorList>
    </citation>
    <scope>NUCLEOTIDE SEQUENCE [LARGE SCALE GENOMIC DNA]</scope>
    <source>
        <strain evidence="1">NO-MEL_2022_Ind0_liver</strain>
    </source>
</reference>
<comment type="caution">
    <text evidence="1">The sequence shown here is derived from an EMBL/GenBank/DDBJ whole genome shotgun (WGS) entry which is preliminary data.</text>
</comment>
<evidence type="ECO:0000313" key="1">
    <source>
        <dbReference type="EMBL" id="KAK9523155.1"/>
    </source>
</evidence>
<proteinExistence type="predicted"/>
<sequence>MNKSRSSGPGTFPPLTAPFGGHPCSCDQTAQGAGRCGGEADSVPDVKGRGFDSRIGCRSVPSPGAYLLAHCKTLWTNAEKWKCGAQKPPGI</sequence>
<accession>A0AAW1EMR4</accession>
<keyword evidence="2" id="KW-1185">Reference proteome</keyword>
<dbReference type="EMBL" id="JBCEZU010000221">
    <property type="protein sequence ID" value="KAK9523155.1"/>
    <property type="molecule type" value="Genomic_DNA"/>
</dbReference>